<proteinExistence type="inferred from homology"/>
<dbReference type="Pfam" id="PF05030">
    <property type="entry name" value="SSXT"/>
    <property type="match status" value="1"/>
</dbReference>
<dbReference type="AlphaFoldDB" id="A0A9N9F2V0"/>
<evidence type="ECO:0000313" key="5">
    <source>
        <dbReference type="Proteomes" id="UP000789739"/>
    </source>
</evidence>
<evidence type="ECO:0000259" key="3">
    <source>
        <dbReference type="Pfam" id="PF05030"/>
    </source>
</evidence>
<name>A0A9N9F2V0_9GLOM</name>
<dbReference type="Proteomes" id="UP000789739">
    <property type="component" value="Unassembled WGS sequence"/>
</dbReference>
<comment type="similarity">
    <text evidence="1">Belongs to the SS18 family.</text>
</comment>
<feature type="region of interest" description="Disordered" evidence="2">
    <location>
        <begin position="228"/>
        <end position="322"/>
    </location>
</feature>
<feature type="compositionally biased region" description="Polar residues" evidence="2">
    <location>
        <begin position="243"/>
        <end position="260"/>
    </location>
</feature>
<dbReference type="OrthoDB" id="2530523at2759"/>
<evidence type="ECO:0000313" key="4">
    <source>
        <dbReference type="EMBL" id="CAG8506599.1"/>
    </source>
</evidence>
<dbReference type="EMBL" id="CAJVPI010000241">
    <property type="protein sequence ID" value="CAG8506599.1"/>
    <property type="molecule type" value="Genomic_DNA"/>
</dbReference>
<comment type="caution">
    <text evidence="4">The sequence shown here is derived from an EMBL/GenBank/DDBJ whole genome shotgun (WGS) entry which is preliminary data.</text>
</comment>
<sequence>MQARPLFSNSISQMNNPNSLQPPFTNLYLTSGQVSQYDTQYSSWLPTDQTVSSVGQAIAPVQVQYKSDQTATYVTPQSLNVDGVSMTGAANGNIVADLSGNIDTKVGNQVSAMANANINRSIEHEYTQRCVQALLDVNKEIIRILIEYQEHSWVNENEFTLYKMRLQSNLSYLATVADQYSHPQGGAKTKTEPDFSLLPQSKSANPLRLNALLQRAAQIYAQFKSIQNTAGPSVPSSNPPPETTSDPSSLQQFKVTNGQHNGAGMSQPQHSQPQHSQQQQLDVHTPPPPQHLSPQPHLSPQHLPAQQQQQLSPSQSTQRIQSLQQSLLPTMMSANFTSPSVVNSIIPDYTAMTTVAADNSYQGLPSLVGMNNIPSFTSSNTQVQNMAFPSLLGINDTFNAQQLQQLQNMGFNGYIGGNNSISGNGFVNPANVYGVMRYGNNGFGNGLMANNAMAGGTVTNLNGNGIIQNIGNGGNALGNGLGLQGMINQDGSV</sequence>
<feature type="compositionally biased region" description="Low complexity" evidence="2">
    <location>
        <begin position="266"/>
        <end position="280"/>
    </location>
</feature>
<accession>A0A9N9F2V0</accession>
<feature type="compositionally biased region" description="Low complexity" evidence="2">
    <location>
        <begin position="292"/>
        <end position="316"/>
    </location>
</feature>
<protein>
    <submittedName>
        <fullName evidence="4">10407_t:CDS:1</fullName>
    </submittedName>
</protein>
<reference evidence="4" key="1">
    <citation type="submission" date="2021-06" db="EMBL/GenBank/DDBJ databases">
        <authorList>
            <person name="Kallberg Y."/>
            <person name="Tangrot J."/>
            <person name="Rosling A."/>
        </authorList>
    </citation>
    <scope>NUCLEOTIDE SEQUENCE</scope>
    <source>
        <strain evidence="4">BR232B</strain>
    </source>
</reference>
<dbReference type="InterPro" id="IPR007726">
    <property type="entry name" value="SS18_N"/>
</dbReference>
<keyword evidence="5" id="KW-1185">Reference proteome</keyword>
<organism evidence="4 5">
    <name type="scientific">Paraglomus brasilianum</name>
    <dbReference type="NCBI Taxonomy" id="144538"/>
    <lineage>
        <taxon>Eukaryota</taxon>
        <taxon>Fungi</taxon>
        <taxon>Fungi incertae sedis</taxon>
        <taxon>Mucoromycota</taxon>
        <taxon>Glomeromycotina</taxon>
        <taxon>Glomeromycetes</taxon>
        <taxon>Paraglomerales</taxon>
        <taxon>Paraglomeraceae</taxon>
        <taxon>Paraglomus</taxon>
    </lineage>
</organism>
<gene>
    <name evidence="4" type="ORF">PBRASI_LOCUS2889</name>
</gene>
<evidence type="ECO:0000256" key="1">
    <source>
        <dbReference type="ARBA" id="ARBA00007945"/>
    </source>
</evidence>
<feature type="region of interest" description="Disordered" evidence="2">
    <location>
        <begin position="181"/>
        <end position="201"/>
    </location>
</feature>
<evidence type="ECO:0000256" key="2">
    <source>
        <dbReference type="SAM" id="MobiDB-lite"/>
    </source>
</evidence>
<feature type="domain" description="SS18 N-terminal" evidence="3">
    <location>
        <begin position="125"/>
        <end position="184"/>
    </location>
</feature>